<dbReference type="RefSeq" id="WP_057933847.1">
    <property type="nucleotide sequence ID" value="NZ_LMZQ01000017.1"/>
</dbReference>
<gene>
    <name evidence="3" type="ORF">ASU31_18945</name>
</gene>
<dbReference type="STRING" id="687842.ASU31_18945"/>
<organism evidence="3 4">
    <name type="scientific">Pedobacter ginsenosidimutans</name>
    <dbReference type="NCBI Taxonomy" id="687842"/>
    <lineage>
        <taxon>Bacteria</taxon>
        <taxon>Pseudomonadati</taxon>
        <taxon>Bacteroidota</taxon>
        <taxon>Sphingobacteriia</taxon>
        <taxon>Sphingobacteriales</taxon>
        <taxon>Sphingobacteriaceae</taxon>
        <taxon>Pedobacter</taxon>
    </lineage>
</organism>
<evidence type="ECO:0000313" key="4">
    <source>
        <dbReference type="Proteomes" id="UP000051950"/>
    </source>
</evidence>
<protein>
    <recommendedName>
        <fullName evidence="2">FAS1 domain-containing protein</fullName>
    </recommendedName>
</protein>
<dbReference type="PANTHER" id="PTHR10900">
    <property type="entry name" value="PERIOSTIN-RELATED"/>
    <property type="match status" value="1"/>
</dbReference>
<dbReference type="PROSITE" id="PS50213">
    <property type="entry name" value="FAS1"/>
    <property type="match status" value="2"/>
</dbReference>
<name>A0A0T5VLB9_9SPHI</name>
<dbReference type="Proteomes" id="UP000051950">
    <property type="component" value="Unassembled WGS sequence"/>
</dbReference>
<evidence type="ECO:0000313" key="3">
    <source>
        <dbReference type="EMBL" id="KRT14505.1"/>
    </source>
</evidence>
<feature type="domain" description="FAS1" evidence="2">
    <location>
        <begin position="177"/>
        <end position="339"/>
    </location>
</feature>
<feature type="signal peptide" evidence="1">
    <location>
        <begin position="1"/>
        <end position="21"/>
    </location>
</feature>
<dbReference type="EMBL" id="LMZQ01000017">
    <property type="protein sequence ID" value="KRT14505.1"/>
    <property type="molecule type" value="Genomic_DNA"/>
</dbReference>
<dbReference type="InterPro" id="IPR036378">
    <property type="entry name" value="FAS1_dom_sf"/>
</dbReference>
<evidence type="ECO:0000256" key="1">
    <source>
        <dbReference type="SAM" id="SignalP"/>
    </source>
</evidence>
<proteinExistence type="predicted"/>
<dbReference type="InterPro" id="IPR000782">
    <property type="entry name" value="FAS1_domain"/>
</dbReference>
<dbReference type="PANTHER" id="PTHR10900:SF77">
    <property type="entry name" value="FI19380P1"/>
    <property type="match status" value="1"/>
</dbReference>
<dbReference type="OrthoDB" id="1144324at2"/>
<dbReference type="SUPFAM" id="SSF82153">
    <property type="entry name" value="FAS1 domain"/>
    <property type="match status" value="2"/>
</dbReference>
<dbReference type="GO" id="GO:0005615">
    <property type="term" value="C:extracellular space"/>
    <property type="evidence" value="ECO:0007669"/>
    <property type="project" value="TreeGrafter"/>
</dbReference>
<dbReference type="InterPro" id="IPR050904">
    <property type="entry name" value="Adhesion/Biosynth-related"/>
</dbReference>
<dbReference type="Pfam" id="PF02469">
    <property type="entry name" value="Fasciclin"/>
    <property type="match status" value="1"/>
</dbReference>
<comment type="caution">
    <text evidence="3">The sequence shown here is derived from an EMBL/GenBank/DDBJ whole genome shotgun (WGS) entry which is preliminary data.</text>
</comment>
<dbReference type="AlphaFoldDB" id="A0A0T5VLB9"/>
<dbReference type="Gene3D" id="2.30.180.10">
    <property type="entry name" value="FAS1 domain"/>
    <property type="match status" value="2"/>
</dbReference>
<accession>A0A0T5VLB9</accession>
<feature type="chain" id="PRO_5006665268" description="FAS1 domain-containing protein" evidence="1">
    <location>
        <begin position="22"/>
        <end position="584"/>
    </location>
</feature>
<reference evidence="3 4" key="1">
    <citation type="submission" date="2015-11" db="EMBL/GenBank/DDBJ databases">
        <title>Sequence of Pedobacter ginsenosidimutans.</title>
        <authorList>
            <person name="Carson E."/>
            <person name="Keyser V."/>
            <person name="Newman J."/>
            <person name="Miller J."/>
        </authorList>
    </citation>
    <scope>NUCLEOTIDE SEQUENCE [LARGE SCALE GENOMIC DNA]</scope>
    <source>
        <strain evidence="3 4">KACC 14530</strain>
    </source>
</reference>
<keyword evidence="4" id="KW-1185">Reference proteome</keyword>
<sequence length="584" mass="64117">MKQNVKIVLLGLCSLFMCLWACRKDSVVKGTSNVVNMTQYLSDHPDQFSELSKILEISETASFLNAYGSYTLFAPSNEAIKAYLQTKGKSAVADVSAADWKSFIRLHLLEDSIPTSRFTDGKLFNLTMYGQYLTTSSELISGVTKIRINRQASVIQPNISVGNGLIHSIDHVLTPATLTVAQTVAANPDYSIFTEALRESGLYDKLNILPANNPDEKQKFLTVIPESNATLAAAGINSYAALKAKYSATGNVTQPTDGLQLFLNYHILYDAKYLADIITASAHNTLAPLEVLTSKLSGETVLMNDDTFNGVYEPGFSLLRDKSDVTASNGVVHQPSAHFDIKVRAPFRVDFDVCAFPEMLKNTQYYKKNNYFFTGDEAAALTEIKFSGREEGKDPTKSLIYRYGSGGTSTNSYNKDILVIPLATGGTSNTSEWVEFRTPLLIKGKYKIWVCIYAQAESNTTTEVQASIGLDGTTDRAPLSNSRILNFTVKRPGINKVVNGVTVIDADAEEAVGFKTYMSSTAGAQIGKLMGIADLPQTGRYWLRLKAINGSQATNNVDMIHIIPVNDDQQYWKYNVDGSKILRP</sequence>
<evidence type="ECO:0000259" key="2">
    <source>
        <dbReference type="PROSITE" id="PS50213"/>
    </source>
</evidence>
<dbReference type="SMART" id="SM00554">
    <property type="entry name" value="FAS1"/>
    <property type="match status" value="1"/>
</dbReference>
<keyword evidence="1" id="KW-0732">Signal</keyword>
<feature type="domain" description="FAS1" evidence="2">
    <location>
        <begin position="35"/>
        <end position="173"/>
    </location>
</feature>